<proteinExistence type="predicted"/>
<evidence type="ECO:0000313" key="1">
    <source>
        <dbReference type="Proteomes" id="UP000887576"/>
    </source>
</evidence>
<reference evidence="2" key="1">
    <citation type="submission" date="2022-11" db="UniProtKB">
        <authorList>
            <consortium name="WormBaseParasite"/>
        </authorList>
    </citation>
    <scope>IDENTIFICATION</scope>
</reference>
<dbReference type="Proteomes" id="UP000887576">
    <property type="component" value="Unplaced"/>
</dbReference>
<sequence>MSIASHYHAHKPNVPIIQEDVFQWTREGNAIQLRVWLDDSEHDLNIGDDHAFSLLHWACKEGHLTIVDLLLSRGARINATNMGDDTPLHLAAGEGHREIVDRLLMKRAEVNVGNEHGCTPLHYACFNGYETVAADLIAAGAQVMLCNKRGLTSIDVCQPAIRQVVIEFALTHHQNLNQKIPYREQNWMGTKTRAREATLSRYTGVDLQSLQLSKEIAKSHSGALYRGRWQDTEIVARVLNISEVTSRISRDFQTEFPALRIFACANISPVLAAVNHPPRLIVISQFMRLGSLYNVLHEQSVDVIIDHTQSIKFALDIARGMSFLHSMDPMILRYYLSSKHVVVDDDLSAKISMADTKFSFQEVGRLYSPGWMSPEALQRSPEQSNVRASDMWSFGIVLWELSTREVPFADLTPMEAGMKIALEGLRVQIPPGISRSLFRLINICLNEDPGRRPNFDQIIPILEKMA</sequence>
<name>A0AC34QHQ8_9BILA</name>
<organism evidence="1 2">
    <name type="scientific">Panagrolaimus sp. JU765</name>
    <dbReference type="NCBI Taxonomy" id="591449"/>
    <lineage>
        <taxon>Eukaryota</taxon>
        <taxon>Metazoa</taxon>
        <taxon>Ecdysozoa</taxon>
        <taxon>Nematoda</taxon>
        <taxon>Chromadorea</taxon>
        <taxon>Rhabditida</taxon>
        <taxon>Tylenchina</taxon>
        <taxon>Panagrolaimomorpha</taxon>
        <taxon>Panagrolaimoidea</taxon>
        <taxon>Panagrolaimidae</taxon>
        <taxon>Panagrolaimus</taxon>
    </lineage>
</organism>
<dbReference type="WBParaSite" id="JU765_v2.g16407.t1">
    <property type="protein sequence ID" value="JU765_v2.g16407.t1"/>
    <property type="gene ID" value="JU765_v2.g16407"/>
</dbReference>
<evidence type="ECO:0000313" key="2">
    <source>
        <dbReference type="WBParaSite" id="JU765_v2.g16407.t1"/>
    </source>
</evidence>
<accession>A0AC34QHQ8</accession>
<protein>
    <submittedName>
        <fullName evidence="2">Protein kinase domain-containing protein</fullName>
    </submittedName>
</protein>